<gene>
    <name evidence="1" type="ORF">ESZ91_08065</name>
</gene>
<organism evidence="1 2">
    <name type="scientific">Candidatus Borkfalkia ceftriaxoniphila</name>
    <dbReference type="NCBI Taxonomy" id="2508949"/>
    <lineage>
        <taxon>Bacteria</taxon>
        <taxon>Bacillati</taxon>
        <taxon>Bacillota</taxon>
        <taxon>Clostridia</taxon>
        <taxon>Christensenellales</taxon>
        <taxon>Christensenellaceae</taxon>
        <taxon>Candidatus Borkfalkia</taxon>
    </lineage>
</organism>
<dbReference type="AlphaFoldDB" id="A0A4Q2KCL4"/>
<evidence type="ECO:0000313" key="2">
    <source>
        <dbReference type="Proteomes" id="UP000291269"/>
    </source>
</evidence>
<dbReference type="EMBL" id="SDOZ01000002">
    <property type="protein sequence ID" value="RXZ62338.1"/>
    <property type="molecule type" value="Genomic_DNA"/>
</dbReference>
<protein>
    <submittedName>
        <fullName evidence="1">Uncharacterized protein</fullName>
    </submittedName>
</protein>
<sequence>MSERDLYKLFSEYDGEVDLSDFTVEELTRLLGRENERDRSYKEKYFSYYDDVKSNSLKKQDW</sequence>
<keyword evidence="2" id="KW-1185">Reference proteome</keyword>
<dbReference type="RefSeq" id="WP_129225953.1">
    <property type="nucleotide sequence ID" value="NZ_SDOZ01000002.1"/>
</dbReference>
<name>A0A4Q2KCL4_9FIRM</name>
<proteinExistence type="predicted"/>
<evidence type="ECO:0000313" key="1">
    <source>
        <dbReference type="EMBL" id="RXZ62338.1"/>
    </source>
</evidence>
<dbReference type="Proteomes" id="UP000291269">
    <property type="component" value="Unassembled WGS sequence"/>
</dbReference>
<comment type="caution">
    <text evidence="1">The sequence shown here is derived from an EMBL/GenBank/DDBJ whole genome shotgun (WGS) entry which is preliminary data.</text>
</comment>
<accession>A0A4Q2KCL4</accession>
<reference evidence="1 2" key="1">
    <citation type="journal article" date="2019" name="Gut">
        <title>Antibiotics-induced monodominance of a novel gut bacterial order.</title>
        <authorList>
            <person name="Hildebrand F."/>
            <person name="Moitinho-Silva L."/>
            <person name="Blasche S."/>
            <person name="Jahn M.T."/>
            <person name="Gossmann T.I."/>
            <person name="Heuerta-Cepas J."/>
            <person name="Hercog R."/>
            <person name="Luetge M."/>
            <person name="Bahram M."/>
            <person name="Pryszlak A."/>
            <person name="Alves R.J."/>
            <person name="Waszak S.M."/>
            <person name="Zhu A."/>
            <person name="Ye L."/>
            <person name="Costea P.I."/>
            <person name="Aalvink S."/>
            <person name="Belzer C."/>
            <person name="Forslund S.K."/>
            <person name="Sunagawa S."/>
            <person name="Hentschel U."/>
            <person name="Merten C."/>
            <person name="Patil K.R."/>
            <person name="Benes V."/>
            <person name="Bork P."/>
        </authorList>
    </citation>
    <scope>NUCLEOTIDE SEQUENCE [LARGE SCALE GENOMIC DNA]</scope>
    <source>
        <strain evidence="1 2">HDS1380</strain>
    </source>
</reference>